<dbReference type="Proteomes" id="UP000236379">
    <property type="component" value="Unassembled WGS sequence"/>
</dbReference>
<gene>
    <name evidence="2" type="ORF">CVO96_11865</name>
</gene>
<evidence type="ECO:0000313" key="2">
    <source>
        <dbReference type="EMBL" id="PNY81970.1"/>
    </source>
</evidence>
<dbReference type="AlphaFoldDB" id="A0A2K3UZL4"/>
<feature type="region of interest" description="Disordered" evidence="1">
    <location>
        <begin position="121"/>
        <end position="145"/>
    </location>
</feature>
<reference evidence="2 3" key="1">
    <citation type="submission" date="2018-01" db="EMBL/GenBank/DDBJ databases">
        <title>Deinococcus koreensis sp. nov., a radiation-resistant bacterium isolated from river water.</title>
        <authorList>
            <person name="Choi A."/>
        </authorList>
    </citation>
    <scope>NUCLEOTIDE SEQUENCE [LARGE SCALE GENOMIC DNA]</scope>
    <source>
        <strain evidence="2 3">SJW1-2</strain>
    </source>
</reference>
<dbReference type="RefSeq" id="WP_103312409.1">
    <property type="nucleotide sequence ID" value="NZ_PPPD01000001.1"/>
</dbReference>
<evidence type="ECO:0000256" key="1">
    <source>
        <dbReference type="SAM" id="MobiDB-lite"/>
    </source>
</evidence>
<dbReference type="InterPro" id="IPR036828">
    <property type="entry name" value="TTHA1528-like_sf"/>
</dbReference>
<dbReference type="Gene3D" id="3.40.1530.10">
    <property type="entry name" value="TTHA1528-like"/>
    <property type="match status" value="1"/>
</dbReference>
<sequence>MQIADPLGVPGAPLETLNAVMTRFEGSELSGGRLILVTDRQGDRARASYAALVVTGKQANAAAVVTAAAFGPRFGRVGAQALADLVVWATGQALPVCETVLNSSDFSRVLAEPDAREVAQLVASSNPSDPAIYTRLPELQPDEQE</sequence>
<evidence type="ECO:0000313" key="3">
    <source>
        <dbReference type="Proteomes" id="UP000236379"/>
    </source>
</evidence>
<dbReference type="Pfam" id="PF11432">
    <property type="entry name" value="DUF3197"/>
    <property type="match status" value="1"/>
</dbReference>
<dbReference type="SUPFAM" id="SSF143592">
    <property type="entry name" value="TTHA1528-like"/>
    <property type="match status" value="1"/>
</dbReference>
<name>A0A2K3UZL4_9DEIO</name>
<protein>
    <submittedName>
        <fullName evidence="2">DUF3197 domain-containing protein</fullName>
    </submittedName>
</protein>
<accession>A0A2K3UZL4</accession>
<dbReference type="OrthoDB" id="68244at2"/>
<proteinExistence type="predicted"/>
<organism evidence="2 3">
    <name type="scientific">Deinococcus koreensis</name>
    <dbReference type="NCBI Taxonomy" id="2054903"/>
    <lineage>
        <taxon>Bacteria</taxon>
        <taxon>Thermotogati</taxon>
        <taxon>Deinococcota</taxon>
        <taxon>Deinococci</taxon>
        <taxon>Deinococcales</taxon>
        <taxon>Deinococcaceae</taxon>
        <taxon>Deinococcus</taxon>
    </lineage>
</organism>
<dbReference type="EMBL" id="PPPD01000001">
    <property type="protein sequence ID" value="PNY81970.1"/>
    <property type="molecule type" value="Genomic_DNA"/>
</dbReference>
<dbReference type="InterPro" id="IPR024443">
    <property type="entry name" value="DUF3197"/>
</dbReference>
<keyword evidence="3" id="KW-1185">Reference proteome</keyword>
<comment type="caution">
    <text evidence="2">The sequence shown here is derived from an EMBL/GenBank/DDBJ whole genome shotgun (WGS) entry which is preliminary data.</text>
</comment>